<dbReference type="AlphaFoldDB" id="A0A3Q9V5S4"/>
<reference evidence="1" key="1">
    <citation type="submission" date="2019-03" db="EMBL/GenBank/DDBJ databases">
        <title>Draft Sequence and Annotation of the Mycoplasma phocicerebrale Strain 1049T Genome.</title>
        <authorList>
            <person name="Frasca S.Jr."/>
            <person name="Kutish G.F."/>
            <person name="Castellanos Gell J."/>
            <person name="Michaels D.L."/>
            <person name="Brown D.R."/>
        </authorList>
    </citation>
    <scope>NUCLEOTIDE SEQUENCE</scope>
    <source>
        <strain evidence="1">1049</strain>
    </source>
</reference>
<accession>A0A3Q9V5S4</accession>
<dbReference type="KEGG" id="mphc:DMC14_003110"/>
<name>A0A3Q9V5S4_9BACT</name>
<dbReference type="NCBIfam" id="NF045961">
    <property type="entry name" value="MAG5150_fam_LP"/>
    <property type="match status" value="1"/>
</dbReference>
<organism evidence="1 2">
    <name type="scientific">Metamycoplasma phocicerebrale</name>
    <dbReference type="NCBI Taxonomy" id="142649"/>
    <lineage>
        <taxon>Bacteria</taxon>
        <taxon>Bacillati</taxon>
        <taxon>Mycoplasmatota</taxon>
        <taxon>Mycoplasmoidales</taxon>
        <taxon>Metamycoplasmataceae</taxon>
        <taxon>Metamycoplasma</taxon>
    </lineage>
</organism>
<dbReference type="NCBIfam" id="NF045840">
    <property type="entry name" value="SHxHSH_motif_LP"/>
    <property type="match status" value="1"/>
</dbReference>
<dbReference type="Proteomes" id="UP000256585">
    <property type="component" value="Chromosome"/>
</dbReference>
<sequence>MKGFNMNWKNKMFLKYASTLSIVLVPFFSISCIKYPNDKENINLDGSIDNKDETKDFIFNHEIPKKIKEIYGNSISELFLEVKEKYRNYRTKYFNINRKLKSLSKKVEALIPEQGIPENSAEIEKFYNKWLLEDGKDRCKLAKLFNKYQLIFQDVDAVLSDVNLVFDNQQFLKFIKVLDQRESGIDIKQGEIQNAIISSWKFLKNHLYNKAKISKEEDLEKINIESDKNSHSHSHAIINLMFEMGLWHLLLKKNVLDINQLNEFKKDYATFKKNVVDNIGQRNYESDYKFLIDLFENEMELEDNNNLMNKIFQTKAEKIMNQLKALLNEQIKKEGLENDIFLGWND</sequence>
<protein>
    <recommendedName>
        <fullName evidence="3">Lipoprotein</fullName>
    </recommendedName>
</protein>
<gene>
    <name evidence="1" type="ORF">DMC14_003110</name>
</gene>
<evidence type="ECO:0000313" key="2">
    <source>
        <dbReference type="Proteomes" id="UP000256585"/>
    </source>
</evidence>
<dbReference type="PROSITE" id="PS51257">
    <property type="entry name" value="PROKAR_LIPOPROTEIN"/>
    <property type="match status" value="1"/>
</dbReference>
<dbReference type="EMBL" id="CP033058">
    <property type="protein sequence ID" value="AZZ65752.1"/>
    <property type="molecule type" value="Genomic_DNA"/>
</dbReference>
<evidence type="ECO:0008006" key="3">
    <source>
        <dbReference type="Google" id="ProtNLM"/>
    </source>
</evidence>
<proteinExistence type="predicted"/>
<dbReference type="OrthoDB" id="401359at2"/>
<evidence type="ECO:0000313" key="1">
    <source>
        <dbReference type="EMBL" id="AZZ65752.1"/>
    </source>
</evidence>
<keyword evidence="2" id="KW-1185">Reference proteome</keyword>